<organism evidence="2 3">
    <name type="scientific">Elysia crispata</name>
    <name type="common">lettuce slug</name>
    <dbReference type="NCBI Taxonomy" id="231223"/>
    <lineage>
        <taxon>Eukaryota</taxon>
        <taxon>Metazoa</taxon>
        <taxon>Spiralia</taxon>
        <taxon>Lophotrochozoa</taxon>
        <taxon>Mollusca</taxon>
        <taxon>Gastropoda</taxon>
        <taxon>Heterobranchia</taxon>
        <taxon>Euthyneura</taxon>
        <taxon>Panpulmonata</taxon>
        <taxon>Sacoglossa</taxon>
        <taxon>Placobranchoidea</taxon>
        <taxon>Plakobranchidae</taxon>
        <taxon>Elysia</taxon>
    </lineage>
</organism>
<dbReference type="AlphaFoldDB" id="A0AAE1DFB6"/>
<reference evidence="2" key="1">
    <citation type="journal article" date="2023" name="G3 (Bethesda)">
        <title>A reference genome for the long-term kleptoplast-retaining sea slug Elysia crispata morphotype clarki.</title>
        <authorList>
            <person name="Eastman K.E."/>
            <person name="Pendleton A.L."/>
            <person name="Shaikh M.A."/>
            <person name="Suttiyut T."/>
            <person name="Ogas R."/>
            <person name="Tomko P."/>
            <person name="Gavelis G."/>
            <person name="Widhalm J.R."/>
            <person name="Wisecaver J.H."/>
        </authorList>
    </citation>
    <scope>NUCLEOTIDE SEQUENCE</scope>
    <source>
        <strain evidence="2">ECLA1</strain>
    </source>
</reference>
<gene>
    <name evidence="2" type="ORF">RRG08_053963</name>
</gene>
<dbReference type="Proteomes" id="UP001283361">
    <property type="component" value="Unassembled WGS sequence"/>
</dbReference>
<sequence>MDRVVYSREMELEGSSSSEIEHTPRQKRPVDQGQDRTWCPVTPHSRPSTRRSVSPASSTSFQLLPAHTQHCRGRFTHTRLN</sequence>
<evidence type="ECO:0000313" key="2">
    <source>
        <dbReference type="EMBL" id="KAK3767820.1"/>
    </source>
</evidence>
<feature type="region of interest" description="Disordered" evidence="1">
    <location>
        <begin position="1"/>
        <end position="81"/>
    </location>
</feature>
<proteinExistence type="predicted"/>
<evidence type="ECO:0000256" key="1">
    <source>
        <dbReference type="SAM" id="MobiDB-lite"/>
    </source>
</evidence>
<comment type="caution">
    <text evidence="2">The sequence shown here is derived from an EMBL/GenBank/DDBJ whole genome shotgun (WGS) entry which is preliminary data.</text>
</comment>
<name>A0AAE1DFB6_9GAST</name>
<accession>A0AAE1DFB6</accession>
<feature type="compositionally biased region" description="Polar residues" evidence="1">
    <location>
        <begin position="50"/>
        <end position="62"/>
    </location>
</feature>
<evidence type="ECO:0000313" key="3">
    <source>
        <dbReference type="Proteomes" id="UP001283361"/>
    </source>
</evidence>
<protein>
    <submittedName>
        <fullName evidence="2">Uncharacterized protein</fullName>
    </submittedName>
</protein>
<feature type="compositionally biased region" description="Basic and acidic residues" evidence="1">
    <location>
        <begin position="19"/>
        <end position="34"/>
    </location>
</feature>
<keyword evidence="3" id="KW-1185">Reference proteome</keyword>
<feature type="compositionally biased region" description="Basic residues" evidence="1">
    <location>
        <begin position="69"/>
        <end position="81"/>
    </location>
</feature>
<dbReference type="EMBL" id="JAWDGP010004106">
    <property type="protein sequence ID" value="KAK3767820.1"/>
    <property type="molecule type" value="Genomic_DNA"/>
</dbReference>
<feature type="compositionally biased region" description="Basic and acidic residues" evidence="1">
    <location>
        <begin position="1"/>
        <end position="11"/>
    </location>
</feature>